<proteinExistence type="predicted"/>
<sequence>MMKYSRQRECIREFLSGRQDHPTAETVYTNVKKEFPNISLGTVYRNLALLTEVGEIQKISTGIGPDRFDWNTAPHYHVLCRGCGSVMDLMLENINHINILAGNEFDGRIEGHIAYFLGTCKACLGKESKEANPQEEETADNLEHKAKTEKS</sequence>
<organism evidence="1 2">
    <name type="scientific">Petralouisia muris</name>
    <dbReference type="NCBI Taxonomy" id="3032872"/>
    <lineage>
        <taxon>Bacteria</taxon>
        <taxon>Bacillati</taxon>
        <taxon>Bacillota</taxon>
        <taxon>Clostridia</taxon>
        <taxon>Lachnospirales</taxon>
        <taxon>Lachnospiraceae</taxon>
        <taxon>Petralouisia</taxon>
    </lineage>
</organism>
<evidence type="ECO:0000313" key="2">
    <source>
        <dbReference type="Proteomes" id="UP000304953"/>
    </source>
</evidence>
<accession>A0AC61RWE1</accession>
<comment type="caution">
    <text evidence="1">The sequence shown here is derived from an EMBL/GenBank/DDBJ whole genome shotgun (WGS) entry which is preliminary data.</text>
</comment>
<name>A0AC61RWE1_9FIRM</name>
<protein>
    <submittedName>
        <fullName evidence="1">Transcriptional repressor</fullName>
    </submittedName>
</protein>
<keyword evidence="2" id="KW-1185">Reference proteome</keyword>
<dbReference type="Proteomes" id="UP000304953">
    <property type="component" value="Unassembled WGS sequence"/>
</dbReference>
<gene>
    <name evidence="1" type="ORF">E5329_10460</name>
</gene>
<dbReference type="EMBL" id="SRYA01000018">
    <property type="protein sequence ID" value="TGY96262.1"/>
    <property type="molecule type" value="Genomic_DNA"/>
</dbReference>
<reference evidence="1" key="1">
    <citation type="submission" date="2019-04" db="EMBL/GenBank/DDBJ databases">
        <title>Microbes associate with the intestines of laboratory mice.</title>
        <authorList>
            <person name="Navarre W."/>
            <person name="Wong E."/>
            <person name="Huang K."/>
            <person name="Tropini C."/>
            <person name="Ng K."/>
            <person name="Yu B."/>
        </authorList>
    </citation>
    <scope>NUCLEOTIDE SEQUENCE</scope>
    <source>
        <strain evidence="1">NM01_1-7b</strain>
    </source>
</reference>
<evidence type="ECO:0000313" key="1">
    <source>
        <dbReference type="EMBL" id="TGY96262.1"/>
    </source>
</evidence>